<dbReference type="PANTHER" id="PTHR42704">
    <property type="entry name" value="RIBULOSE BISPHOSPHATE CARBOXYLASE"/>
    <property type="match status" value="1"/>
</dbReference>
<dbReference type="GO" id="GO:0016984">
    <property type="term" value="F:ribulose-bisphosphate carboxylase activity"/>
    <property type="evidence" value="ECO:0007669"/>
    <property type="project" value="InterPro"/>
</dbReference>
<dbReference type="InterPro" id="IPR036376">
    <property type="entry name" value="RuBisCO_lsu_C_sf"/>
</dbReference>
<protein>
    <recommendedName>
        <fullName evidence="1">Ribulose bisphosphate carboxylase large subunit C-terminal domain-containing protein</fullName>
    </recommendedName>
</protein>
<feature type="domain" description="Ribulose bisphosphate carboxylase large subunit C-terminal" evidence="1">
    <location>
        <begin position="15"/>
        <end position="112"/>
    </location>
</feature>
<reference evidence="2" key="1">
    <citation type="journal article" date="2014" name="Front. Microbiol.">
        <title>High frequency of phylogenetically diverse reductive dehalogenase-homologous genes in deep subseafloor sedimentary metagenomes.</title>
        <authorList>
            <person name="Kawai M."/>
            <person name="Futagami T."/>
            <person name="Toyoda A."/>
            <person name="Takaki Y."/>
            <person name="Nishi S."/>
            <person name="Hori S."/>
            <person name="Arai W."/>
            <person name="Tsubouchi T."/>
            <person name="Morono Y."/>
            <person name="Uchiyama I."/>
            <person name="Ito T."/>
            <person name="Fujiyama A."/>
            <person name="Inagaki F."/>
            <person name="Takami H."/>
        </authorList>
    </citation>
    <scope>NUCLEOTIDE SEQUENCE</scope>
    <source>
        <strain evidence="2">Expedition CK06-06</strain>
    </source>
</reference>
<gene>
    <name evidence="2" type="ORF">S03H2_66484</name>
</gene>
<feature type="non-terminal residue" evidence="2">
    <location>
        <position position="1"/>
    </location>
</feature>
<dbReference type="GO" id="GO:0000287">
    <property type="term" value="F:magnesium ion binding"/>
    <property type="evidence" value="ECO:0007669"/>
    <property type="project" value="InterPro"/>
</dbReference>
<evidence type="ECO:0000313" key="2">
    <source>
        <dbReference type="EMBL" id="GAH81108.1"/>
    </source>
</evidence>
<organism evidence="2">
    <name type="scientific">marine sediment metagenome</name>
    <dbReference type="NCBI Taxonomy" id="412755"/>
    <lineage>
        <taxon>unclassified sequences</taxon>
        <taxon>metagenomes</taxon>
        <taxon>ecological metagenomes</taxon>
    </lineage>
</organism>
<dbReference type="EMBL" id="BARU01043417">
    <property type="protein sequence ID" value="GAH81108.1"/>
    <property type="molecule type" value="Genomic_DNA"/>
</dbReference>
<dbReference type="PANTHER" id="PTHR42704:SF17">
    <property type="entry name" value="RIBULOSE BISPHOSPHATE CARBOXYLASE LARGE CHAIN"/>
    <property type="match status" value="1"/>
</dbReference>
<comment type="caution">
    <text evidence="2">The sequence shown here is derived from an EMBL/GenBank/DDBJ whole genome shotgun (WGS) entry which is preliminary data.</text>
</comment>
<sequence length="118" mass="12732">AGDKTEVLNNYKKIAQNSNEADIEVLEQNWHGMKNVLSVCSGGVHPGIIHRLIELLSTDIAVQVGGGVLGHPGGTQSGAKALRQAIDAYMDNISVKEYAKNHAELRQALDMWGDETPI</sequence>
<dbReference type="InterPro" id="IPR000685">
    <property type="entry name" value="RuBisCO_lsu_C"/>
</dbReference>
<dbReference type="SUPFAM" id="SSF51649">
    <property type="entry name" value="RuBisCo, C-terminal domain"/>
    <property type="match status" value="1"/>
</dbReference>
<dbReference type="Gene3D" id="3.20.20.110">
    <property type="entry name" value="Ribulose bisphosphate carboxylase, large subunit, C-terminal domain"/>
    <property type="match status" value="1"/>
</dbReference>
<dbReference type="InterPro" id="IPR033966">
    <property type="entry name" value="RuBisCO"/>
</dbReference>
<dbReference type="Pfam" id="PF00016">
    <property type="entry name" value="RuBisCO_large"/>
    <property type="match status" value="1"/>
</dbReference>
<proteinExistence type="predicted"/>
<dbReference type="AlphaFoldDB" id="X1KGB9"/>
<accession>X1KGB9</accession>
<evidence type="ECO:0000259" key="1">
    <source>
        <dbReference type="Pfam" id="PF00016"/>
    </source>
</evidence>
<name>X1KGB9_9ZZZZ</name>